<dbReference type="PANTHER" id="PTHR23015:SF4">
    <property type="entry name" value="DUF38 DOMAIN-CONTAINING PROTEIN-RELATED"/>
    <property type="match status" value="1"/>
</dbReference>
<dbReference type="SUPFAM" id="SSF81383">
    <property type="entry name" value="F-box domain"/>
    <property type="match status" value="1"/>
</dbReference>
<dbReference type="CDD" id="cd22150">
    <property type="entry name" value="F-box_CeFBXA-like"/>
    <property type="match status" value="1"/>
</dbReference>
<evidence type="ECO:0000259" key="1">
    <source>
        <dbReference type="PROSITE" id="PS50181"/>
    </source>
</evidence>
<dbReference type="SMART" id="SM00256">
    <property type="entry name" value="FBOX"/>
    <property type="match status" value="1"/>
</dbReference>
<dbReference type="EMBL" id="CP090895">
    <property type="protein sequence ID" value="ULT92045.1"/>
    <property type="molecule type" value="Genomic_DNA"/>
</dbReference>
<dbReference type="Proteomes" id="UP000827892">
    <property type="component" value="Chromosome V"/>
</dbReference>
<gene>
    <name evidence="2" type="ORF">L3Y34_009628</name>
</gene>
<dbReference type="InterPro" id="IPR040161">
    <property type="entry name" value="FB224"/>
</dbReference>
<dbReference type="InterPro" id="IPR001810">
    <property type="entry name" value="F-box_dom"/>
</dbReference>
<dbReference type="InterPro" id="IPR036047">
    <property type="entry name" value="F-box-like_dom_sf"/>
</dbReference>
<sequence length="105" mass="12102">MASKLTDMPELVMNRILSKLDYKSIQPLREVCHDIRNFIDNQNPNPKIDKILIACKEDTGEYQIHYDSNAIGLNLDGRHGNDFKKQKYNCRLSFIGSTFIGLRNS</sequence>
<proteinExistence type="predicted"/>
<organism evidence="2 3">
    <name type="scientific">Caenorhabditis briggsae</name>
    <dbReference type="NCBI Taxonomy" id="6238"/>
    <lineage>
        <taxon>Eukaryota</taxon>
        <taxon>Metazoa</taxon>
        <taxon>Ecdysozoa</taxon>
        <taxon>Nematoda</taxon>
        <taxon>Chromadorea</taxon>
        <taxon>Rhabditida</taxon>
        <taxon>Rhabditina</taxon>
        <taxon>Rhabditomorpha</taxon>
        <taxon>Rhabditoidea</taxon>
        <taxon>Rhabditidae</taxon>
        <taxon>Peloderinae</taxon>
        <taxon>Caenorhabditis</taxon>
    </lineage>
</organism>
<dbReference type="PANTHER" id="PTHR23015">
    <property type="entry name" value="UNCHARACTERIZED C.ELEGANS PROTEIN"/>
    <property type="match status" value="1"/>
</dbReference>
<name>A0AAE9D4G2_CAEBR</name>
<accession>A0AAE9D4G2</accession>
<feature type="domain" description="F-box" evidence="1">
    <location>
        <begin position="2"/>
        <end position="51"/>
    </location>
</feature>
<dbReference type="Pfam" id="PF00646">
    <property type="entry name" value="F-box"/>
    <property type="match status" value="1"/>
</dbReference>
<reference evidence="2 3" key="1">
    <citation type="submission" date="2022-02" db="EMBL/GenBank/DDBJ databases">
        <title>Chromosome-level reference genomes for two strains of Caenorhabditis briggsae: an improved platform for comparative genomics.</title>
        <authorList>
            <person name="Stevens L."/>
            <person name="Andersen E.C."/>
        </authorList>
    </citation>
    <scope>NUCLEOTIDE SEQUENCE [LARGE SCALE GENOMIC DNA]</scope>
    <source>
        <strain evidence="2">QX1410_ONT</strain>
        <tissue evidence="2">Whole-organism</tissue>
    </source>
</reference>
<protein>
    <recommendedName>
        <fullName evidence="1">F-box domain-containing protein</fullName>
    </recommendedName>
</protein>
<dbReference type="PROSITE" id="PS50181">
    <property type="entry name" value="FBOX"/>
    <property type="match status" value="1"/>
</dbReference>
<evidence type="ECO:0000313" key="3">
    <source>
        <dbReference type="Proteomes" id="UP000827892"/>
    </source>
</evidence>
<evidence type="ECO:0000313" key="2">
    <source>
        <dbReference type="EMBL" id="ULT92045.1"/>
    </source>
</evidence>
<dbReference type="AlphaFoldDB" id="A0AAE9D4G2"/>